<sequence length="167" mass="20034">MQEEQILVETTHLINGEFRSYWFDLPIDIAKFEELLGVGAESRDYRIIEKVLPYADDVHEHTSIYQLNELNLMYQRLPDYIKAEYKQLLTYYENLEELYNYRYVVICYPDCKSMIDVARFKLATSPAFQNLSEDCQTYYFDYEAYANHLQENGRFLETEHGIYEIPL</sequence>
<dbReference type="Pfam" id="PF07275">
    <property type="entry name" value="ArdA"/>
    <property type="match status" value="1"/>
</dbReference>
<gene>
    <name evidence="1" type="ORF">ABID24_000924</name>
</gene>
<protein>
    <recommendedName>
        <fullName evidence="3">Antirestriction protein</fullName>
    </recommendedName>
</protein>
<dbReference type="Gene3D" id="1.10.10.1190">
    <property type="entry name" value="Antirestriction protein ArdA, domain 3"/>
    <property type="match status" value="1"/>
</dbReference>
<name>A0ABV2LZQ5_9FIRM</name>
<dbReference type="Gene3D" id="1.10.8.560">
    <property type="entry name" value="Antirestriction protein ArdA, domain 2"/>
    <property type="match status" value="1"/>
</dbReference>
<dbReference type="EMBL" id="JBEPMJ010000004">
    <property type="protein sequence ID" value="MET3749690.1"/>
    <property type="molecule type" value="Genomic_DNA"/>
</dbReference>
<evidence type="ECO:0000313" key="1">
    <source>
        <dbReference type="EMBL" id="MET3749690.1"/>
    </source>
</evidence>
<evidence type="ECO:0008006" key="3">
    <source>
        <dbReference type="Google" id="ProtNLM"/>
    </source>
</evidence>
<accession>A0ABV2LZQ5</accession>
<evidence type="ECO:0000313" key="2">
    <source>
        <dbReference type="Proteomes" id="UP001549106"/>
    </source>
</evidence>
<dbReference type="Proteomes" id="UP001549106">
    <property type="component" value="Unassembled WGS sequence"/>
</dbReference>
<dbReference type="RefSeq" id="WP_257464144.1">
    <property type="nucleotide sequence ID" value="NZ_BAABXP010000003.1"/>
</dbReference>
<comment type="caution">
    <text evidence="1">The sequence shown here is derived from an EMBL/GenBank/DDBJ whole genome shotgun (WGS) entry which is preliminary data.</text>
</comment>
<keyword evidence="2" id="KW-1185">Reference proteome</keyword>
<proteinExistence type="predicted"/>
<dbReference type="InterPro" id="IPR009899">
    <property type="entry name" value="ArdA"/>
</dbReference>
<dbReference type="InterPro" id="IPR041893">
    <property type="entry name" value="ArdA_dom3"/>
</dbReference>
<organism evidence="1 2">
    <name type="scientific">Blautia caecimuris</name>
    <dbReference type="NCBI Taxonomy" id="1796615"/>
    <lineage>
        <taxon>Bacteria</taxon>
        <taxon>Bacillati</taxon>
        <taxon>Bacillota</taxon>
        <taxon>Clostridia</taxon>
        <taxon>Lachnospirales</taxon>
        <taxon>Lachnospiraceae</taxon>
        <taxon>Blautia</taxon>
    </lineage>
</organism>
<dbReference type="InterPro" id="IPR041896">
    <property type="entry name" value="ArdA_dom2"/>
</dbReference>
<reference evidence="1 2" key="1">
    <citation type="submission" date="2024-06" db="EMBL/GenBank/DDBJ databases">
        <title>Genomic Encyclopedia of Type Strains, Phase IV (KMG-IV): sequencing the most valuable type-strain genomes for metagenomic binning, comparative biology and taxonomic classification.</title>
        <authorList>
            <person name="Goeker M."/>
        </authorList>
    </citation>
    <scope>NUCLEOTIDE SEQUENCE [LARGE SCALE GENOMIC DNA]</scope>
    <source>
        <strain evidence="1 2">DSM 29492</strain>
    </source>
</reference>